<feature type="compositionally biased region" description="Polar residues" evidence="1">
    <location>
        <begin position="158"/>
        <end position="177"/>
    </location>
</feature>
<dbReference type="InterPro" id="IPR013103">
    <property type="entry name" value="RVT_2"/>
</dbReference>
<feature type="compositionally biased region" description="Polar residues" evidence="1">
    <location>
        <begin position="784"/>
        <end position="794"/>
    </location>
</feature>
<feature type="region of interest" description="Disordered" evidence="1">
    <location>
        <begin position="764"/>
        <end position="837"/>
    </location>
</feature>
<feature type="compositionally biased region" description="Basic and acidic residues" evidence="1">
    <location>
        <begin position="180"/>
        <end position="191"/>
    </location>
</feature>
<evidence type="ECO:0000313" key="3">
    <source>
        <dbReference type="EMBL" id="GEX79612.1"/>
    </source>
</evidence>
<feature type="region of interest" description="Disordered" evidence="1">
    <location>
        <begin position="105"/>
        <end position="124"/>
    </location>
</feature>
<reference evidence="3" key="1">
    <citation type="journal article" date="2019" name="Sci. Rep.">
        <title>Draft genome of Tanacetum cinerariifolium, the natural source of mosquito coil.</title>
        <authorList>
            <person name="Yamashiro T."/>
            <person name="Shiraishi A."/>
            <person name="Satake H."/>
            <person name="Nakayama K."/>
        </authorList>
    </citation>
    <scope>NUCLEOTIDE SEQUENCE</scope>
</reference>
<feature type="region of interest" description="Disordered" evidence="1">
    <location>
        <begin position="922"/>
        <end position="990"/>
    </location>
</feature>
<dbReference type="AlphaFoldDB" id="A0A699H9S5"/>
<dbReference type="PANTHER" id="PTHR11439:SF509">
    <property type="entry name" value="RNA-DIRECTED DNA POLYMERASE"/>
    <property type="match status" value="1"/>
</dbReference>
<dbReference type="PANTHER" id="PTHR11439">
    <property type="entry name" value="GAG-POL-RELATED RETROTRANSPOSON"/>
    <property type="match status" value="1"/>
</dbReference>
<feature type="compositionally biased region" description="Low complexity" evidence="1">
    <location>
        <begin position="601"/>
        <end position="624"/>
    </location>
</feature>
<feature type="domain" description="Reverse transcriptase Ty1/copia-type" evidence="2">
    <location>
        <begin position="225"/>
        <end position="343"/>
    </location>
</feature>
<organism evidence="3">
    <name type="scientific">Tanacetum cinerariifolium</name>
    <name type="common">Dalmatian daisy</name>
    <name type="synonym">Chrysanthemum cinerariifolium</name>
    <dbReference type="NCBI Taxonomy" id="118510"/>
    <lineage>
        <taxon>Eukaryota</taxon>
        <taxon>Viridiplantae</taxon>
        <taxon>Streptophyta</taxon>
        <taxon>Embryophyta</taxon>
        <taxon>Tracheophyta</taxon>
        <taxon>Spermatophyta</taxon>
        <taxon>Magnoliopsida</taxon>
        <taxon>eudicotyledons</taxon>
        <taxon>Gunneridae</taxon>
        <taxon>Pentapetalae</taxon>
        <taxon>asterids</taxon>
        <taxon>campanulids</taxon>
        <taxon>Asterales</taxon>
        <taxon>Asteraceae</taxon>
        <taxon>Asteroideae</taxon>
        <taxon>Anthemideae</taxon>
        <taxon>Anthemidinae</taxon>
        <taxon>Tanacetum</taxon>
    </lineage>
</organism>
<feature type="region of interest" description="Disordered" evidence="1">
    <location>
        <begin position="587"/>
        <end position="652"/>
    </location>
</feature>
<comment type="caution">
    <text evidence="3">The sequence shown here is derived from an EMBL/GenBank/DDBJ whole genome shotgun (WGS) entry which is preliminary data.</text>
</comment>
<protein>
    <submittedName>
        <fullName evidence="3">Retrovirus-related Pol polyprotein from transposon TNT 1-94</fullName>
    </submittedName>
</protein>
<feature type="compositionally biased region" description="Basic and acidic residues" evidence="1">
    <location>
        <begin position="589"/>
        <end position="600"/>
    </location>
</feature>
<feature type="compositionally biased region" description="Basic and acidic residues" evidence="1">
    <location>
        <begin position="795"/>
        <end position="806"/>
    </location>
</feature>
<feature type="region of interest" description="Disordered" evidence="1">
    <location>
        <begin position="137"/>
        <end position="197"/>
    </location>
</feature>
<proteinExistence type="predicted"/>
<accession>A0A699H9S5</accession>
<gene>
    <name evidence="3" type="ORF">Tci_351587</name>
</gene>
<evidence type="ECO:0000259" key="2">
    <source>
        <dbReference type="Pfam" id="PF07727"/>
    </source>
</evidence>
<name>A0A699H9S5_TANCI</name>
<dbReference type="EMBL" id="BKCJ010130642">
    <property type="protein sequence ID" value="GEX79612.1"/>
    <property type="molecule type" value="Genomic_DNA"/>
</dbReference>
<dbReference type="Pfam" id="PF07727">
    <property type="entry name" value="RVT_2"/>
    <property type="match status" value="1"/>
</dbReference>
<dbReference type="InterPro" id="IPR043502">
    <property type="entry name" value="DNA/RNA_pol_sf"/>
</dbReference>
<evidence type="ECO:0000256" key="1">
    <source>
        <dbReference type="SAM" id="MobiDB-lite"/>
    </source>
</evidence>
<feature type="compositionally biased region" description="Basic residues" evidence="1">
    <location>
        <begin position="630"/>
        <end position="650"/>
    </location>
</feature>
<sequence length="1102" mass="124587">MTENRSKLKNFVKKFIETVRFGNDHFDAIMGYEDYVIGDSVISRVYYVEGLRYNLFSVGQFCDSNLEIAFRKHSCFVCDMNGIDLLEGSRSTNLYTMSVNEMMKSSPDVPSTSISPSSSDSQSPVLYQGVAAGPIIEDNPNTQATPHPLVNPFAGEPSFTQSSSGDISSTKPNQVNQPPDHLKKWSKDHPFDNVVRNPSRHISTRKQLATDALWCCYHTVLSKVEPKNFKMIYKVKLDEHGDVLKNKGQLVAKGYRQEKGIDFEEPFAPVAQIEAIRIFIANATSKNMIIYQMDVKTAFLNGGLQEEVFVSQLEGFEDPYHPTHVYRLKKSLYGLKQAPRACRPDLVFAVCMCARYQAKPTKKHLEALKRVFRHLKGTINMGLWYPKDNAMSLIAYVDADHAGCQDSKRSTSGSAQFLRDRLFWNTMTYDEKTRIYSCQLDEQWFNLCADLLRKALDITHVDPSHLFESPSTGDAVMDFVNQLGYPKPVQLVSKMRVNHVYQPWRAILSQINQTVVGTQGIQTYFSHKASLKDPKKKPTPMLIPYGQFTKLIIYYLGSNNNIHKRPKSAVHLTNDDYLLGNLKIQKTKQASEGKQPEPIKKATSTKAAKSTPTKSTPAKPIPATRDPTKQPKKPSKLAFSKKVRKGQGKKAQKELFKLVDDEEEEVQREPKPQLESKYSDVELAENISLGSFQTQGSQAHIGGVAFREGVPETTIRKLLEVEGKGKGVVTEEQVAHSLLDQDKSKKKRTTDQFILYRHVPTVTDPIIGPSSQLQDETSEKEIQDPSSPKDSTSVADKHSDSERTTSDKGTVVRKATTETTSTILALPPPSPTQSSSDLELAARVFALEKRNAELERVFTSHNKMIMNFGFRIFDLEQHDLESRINNYRMFKNGSYKKYPEQKALYEALEKSMSHDNMEAFHEELSKKQKRRRNDQDPPSSPNDDDQDHPPSPPKGADRSKKKRHDSEASCSNPPPSKDSKPNAPSSSSMHRFEPLFKQSDESSNDIPILDVVHDSDSEDTNNAYLPKTDALAKTYKDPDENKLQSKTIDMTSFIKWYCRWIGKEKLTKADMKGLAFMVVKGFHENNISARFQMKECHLLLTD</sequence>
<dbReference type="SUPFAM" id="SSF56672">
    <property type="entry name" value="DNA/RNA polymerases"/>
    <property type="match status" value="1"/>
</dbReference>